<evidence type="ECO:0000259" key="8">
    <source>
        <dbReference type="Pfam" id="PF23598"/>
    </source>
</evidence>
<dbReference type="CDD" id="cd14798">
    <property type="entry name" value="RX-CC_like"/>
    <property type="match status" value="1"/>
</dbReference>
<dbReference type="SUPFAM" id="SSF52540">
    <property type="entry name" value="P-loop containing nucleoside triphosphate hydrolases"/>
    <property type="match status" value="1"/>
</dbReference>
<evidence type="ECO:0000256" key="3">
    <source>
        <dbReference type="ARBA" id="ARBA00022737"/>
    </source>
</evidence>
<accession>A0ABR0XEV9</accession>
<dbReference type="Gene3D" id="3.80.10.10">
    <property type="entry name" value="Ribonuclease Inhibitor"/>
    <property type="match status" value="1"/>
</dbReference>
<feature type="domain" description="NB-ARC" evidence="7">
    <location>
        <begin position="151"/>
        <end position="224"/>
    </location>
</feature>
<dbReference type="EMBL" id="JABTTQ020000005">
    <property type="protein sequence ID" value="KAK6157640.1"/>
    <property type="molecule type" value="Genomic_DNA"/>
</dbReference>
<dbReference type="InterPro" id="IPR038005">
    <property type="entry name" value="RX-like_CC"/>
</dbReference>
<dbReference type="PANTHER" id="PTHR15140">
    <property type="entry name" value="TUBULIN-SPECIFIC CHAPERONE E"/>
    <property type="match status" value="1"/>
</dbReference>
<dbReference type="Pfam" id="PF00931">
    <property type="entry name" value="NB-ARC"/>
    <property type="match status" value="1"/>
</dbReference>
<evidence type="ECO:0000256" key="6">
    <source>
        <dbReference type="ARBA" id="ARBA00022840"/>
    </source>
</evidence>
<evidence type="ECO:0000256" key="4">
    <source>
        <dbReference type="ARBA" id="ARBA00022741"/>
    </source>
</evidence>
<evidence type="ECO:0000256" key="1">
    <source>
        <dbReference type="ARBA" id="ARBA00008894"/>
    </source>
</evidence>
<name>A0ABR0XEV9_REHGL</name>
<evidence type="ECO:0008006" key="11">
    <source>
        <dbReference type="Google" id="ProtNLM"/>
    </source>
</evidence>
<dbReference type="InterPro" id="IPR055414">
    <property type="entry name" value="LRR_R13L4/SHOC2-like"/>
</dbReference>
<feature type="domain" description="Disease resistance R13L4/SHOC-2-like LRR" evidence="8">
    <location>
        <begin position="230"/>
        <end position="533"/>
    </location>
</feature>
<comment type="similarity">
    <text evidence="1">Belongs to the disease resistance NB-LRR family.</text>
</comment>
<comment type="caution">
    <text evidence="9">The sequence shown here is derived from an EMBL/GenBank/DDBJ whole genome shotgun (WGS) entry which is preliminary data.</text>
</comment>
<dbReference type="InterPro" id="IPR002182">
    <property type="entry name" value="NB-ARC"/>
</dbReference>
<reference evidence="9 10" key="1">
    <citation type="journal article" date="2021" name="Comput. Struct. Biotechnol. J.">
        <title>De novo genome assembly of the potent medicinal plant Rehmannia glutinosa using nanopore technology.</title>
        <authorList>
            <person name="Ma L."/>
            <person name="Dong C."/>
            <person name="Song C."/>
            <person name="Wang X."/>
            <person name="Zheng X."/>
            <person name="Niu Y."/>
            <person name="Chen S."/>
            <person name="Feng W."/>
        </authorList>
    </citation>
    <scope>NUCLEOTIDE SEQUENCE [LARGE SCALE GENOMIC DNA]</scope>
    <source>
        <strain evidence="9">DH-2019</strain>
    </source>
</reference>
<dbReference type="Pfam" id="PF23598">
    <property type="entry name" value="LRR_14"/>
    <property type="match status" value="1"/>
</dbReference>
<dbReference type="Gene3D" id="3.40.50.300">
    <property type="entry name" value="P-loop containing nucleotide triphosphate hydrolases"/>
    <property type="match status" value="1"/>
</dbReference>
<keyword evidence="3" id="KW-0677">Repeat</keyword>
<dbReference type="PRINTS" id="PR00364">
    <property type="entry name" value="DISEASERSIST"/>
</dbReference>
<sequence>MAHTSVEVSKMAYAAVVSLMLDLDQLLSTDSCVHILEKEKIEFLYKELDFLESFLRNYKYRAGDFTKDLEIRIKNVARKAEDLIDVHLYNGSLQEEPELHIGNSLLLVMDEIMSIKTEIMKFGDETGLETESPYISKRPPLSDQDNLVGVEDDVEKILDRLTGYRSCLDVISVVGMGGIGKTSLVRRIFKHPMVVQRFDFPLWANVSQNYRAKEILASLVLSIAQPRNFSRKKFKFLKVLDLNNVHIFYFDAPIMQLVRLRYLEINVEWCVSIPSSILNLRNLQTLVVRIKFGVPTLPCEIWMMLNLRHLCVDNECYLPDPSLAETDETGLQNLQSLSTISPTCCTKEILSKISNLRKLAIQETTLDTTSGDQFPLDHLANLSCLVELEKFVCVYKLSRNANLARRFLPTHHTFPQRLKELVLVGSYLQWEDMSILGMLPNLEWLELGKHAFWGLEWEQNEDGFPKLKFLLIDETNLEKWVANCITPFQVLEHLVLRNCKSLNEIPCEVGEIATLQVIELRFCSKSAANSAKEIQDEQESMGNDELRLER</sequence>
<evidence type="ECO:0000313" key="10">
    <source>
        <dbReference type="Proteomes" id="UP001318860"/>
    </source>
</evidence>
<dbReference type="Proteomes" id="UP001318860">
    <property type="component" value="Unassembled WGS sequence"/>
</dbReference>
<keyword evidence="10" id="KW-1185">Reference proteome</keyword>
<proteinExistence type="inferred from homology"/>
<evidence type="ECO:0000256" key="5">
    <source>
        <dbReference type="ARBA" id="ARBA00022821"/>
    </source>
</evidence>
<evidence type="ECO:0000259" key="7">
    <source>
        <dbReference type="Pfam" id="PF00931"/>
    </source>
</evidence>
<evidence type="ECO:0000256" key="2">
    <source>
        <dbReference type="ARBA" id="ARBA00022614"/>
    </source>
</evidence>
<dbReference type="SUPFAM" id="SSF52058">
    <property type="entry name" value="L domain-like"/>
    <property type="match status" value="1"/>
</dbReference>
<gene>
    <name evidence="9" type="ORF">DH2020_011888</name>
</gene>
<keyword evidence="5" id="KW-0611">Plant defense</keyword>
<keyword evidence="6" id="KW-0067">ATP-binding</keyword>
<keyword evidence="2" id="KW-0433">Leucine-rich repeat</keyword>
<dbReference type="PANTHER" id="PTHR15140:SF37">
    <property type="entry name" value="UBIQUITIN-LIKE DOMAIN-CONTAINING PROTEIN"/>
    <property type="match status" value="1"/>
</dbReference>
<dbReference type="InterPro" id="IPR027417">
    <property type="entry name" value="P-loop_NTPase"/>
</dbReference>
<dbReference type="Gene3D" id="1.20.5.4130">
    <property type="match status" value="1"/>
</dbReference>
<organism evidence="9 10">
    <name type="scientific">Rehmannia glutinosa</name>
    <name type="common">Chinese foxglove</name>
    <dbReference type="NCBI Taxonomy" id="99300"/>
    <lineage>
        <taxon>Eukaryota</taxon>
        <taxon>Viridiplantae</taxon>
        <taxon>Streptophyta</taxon>
        <taxon>Embryophyta</taxon>
        <taxon>Tracheophyta</taxon>
        <taxon>Spermatophyta</taxon>
        <taxon>Magnoliopsida</taxon>
        <taxon>eudicotyledons</taxon>
        <taxon>Gunneridae</taxon>
        <taxon>Pentapetalae</taxon>
        <taxon>asterids</taxon>
        <taxon>lamiids</taxon>
        <taxon>Lamiales</taxon>
        <taxon>Orobanchaceae</taxon>
        <taxon>Rehmannieae</taxon>
        <taxon>Rehmannia</taxon>
    </lineage>
</organism>
<keyword evidence="4" id="KW-0547">Nucleotide-binding</keyword>
<dbReference type="InterPro" id="IPR032675">
    <property type="entry name" value="LRR_dom_sf"/>
</dbReference>
<evidence type="ECO:0000313" key="9">
    <source>
        <dbReference type="EMBL" id="KAK6157640.1"/>
    </source>
</evidence>
<protein>
    <recommendedName>
        <fullName evidence="11">NB-ARC domain-containing protein</fullName>
    </recommendedName>
</protein>